<protein>
    <submittedName>
        <fullName evidence="1">Uncharacterized protein</fullName>
    </submittedName>
</protein>
<organism evidence="1 2">
    <name type="scientific">Gnathostoma spinigerum</name>
    <dbReference type="NCBI Taxonomy" id="75299"/>
    <lineage>
        <taxon>Eukaryota</taxon>
        <taxon>Metazoa</taxon>
        <taxon>Ecdysozoa</taxon>
        <taxon>Nematoda</taxon>
        <taxon>Chromadorea</taxon>
        <taxon>Rhabditida</taxon>
        <taxon>Spirurina</taxon>
        <taxon>Gnathostomatomorpha</taxon>
        <taxon>Gnathostomatoidea</taxon>
        <taxon>Gnathostomatidae</taxon>
        <taxon>Gnathostoma</taxon>
    </lineage>
</organism>
<name>A0ABD6F367_9BILA</name>
<dbReference type="InterPro" id="IPR018737">
    <property type="entry name" value="DREAM_LIN52"/>
</dbReference>
<accession>A0ABD6F367</accession>
<sequence>MEYIRNLQNNAFTLGIEEAKQFSRGAFLRIFRSVKNDV</sequence>
<dbReference type="AlphaFoldDB" id="A0ABD6F367"/>
<comment type="caution">
    <text evidence="1">The sequence shown here is derived from an EMBL/GenBank/DDBJ whole genome shotgun (WGS) entry which is preliminary data.</text>
</comment>
<keyword evidence="2" id="KW-1185">Reference proteome</keyword>
<reference evidence="1 2" key="1">
    <citation type="submission" date="2024-08" db="EMBL/GenBank/DDBJ databases">
        <title>Gnathostoma spinigerum genome.</title>
        <authorList>
            <person name="Gonzalez-Bertolin B."/>
            <person name="Monzon S."/>
            <person name="Zaballos A."/>
            <person name="Jimenez P."/>
            <person name="Dekumyoy P."/>
            <person name="Varona S."/>
            <person name="Cuesta I."/>
            <person name="Sumanam S."/>
            <person name="Adisakwattana P."/>
            <person name="Gasser R.B."/>
            <person name="Hernandez-Gonzalez A."/>
            <person name="Young N.D."/>
            <person name="Perteguer M.J."/>
        </authorList>
    </citation>
    <scope>NUCLEOTIDE SEQUENCE [LARGE SCALE GENOMIC DNA]</scope>
    <source>
        <strain evidence="1">AL3</strain>
        <tissue evidence="1">Liver</tissue>
    </source>
</reference>
<dbReference type="EMBL" id="JBGFUD010022419">
    <property type="protein sequence ID" value="MFH4984866.1"/>
    <property type="molecule type" value="Genomic_DNA"/>
</dbReference>
<proteinExistence type="predicted"/>
<dbReference type="Pfam" id="PF10044">
    <property type="entry name" value="LIN52"/>
    <property type="match status" value="1"/>
</dbReference>
<evidence type="ECO:0000313" key="1">
    <source>
        <dbReference type="EMBL" id="MFH4984866.1"/>
    </source>
</evidence>
<gene>
    <name evidence="1" type="ORF">AB6A40_011575</name>
</gene>
<dbReference type="Proteomes" id="UP001608902">
    <property type="component" value="Unassembled WGS sequence"/>
</dbReference>
<evidence type="ECO:0000313" key="2">
    <source>
        <dbReference type="Proteomes" id="UP001608902"/>
    </source>
</evidence>